<organism evidence="1 2">
    <name type="scientific">Portunus trituberculatus</name>
    <name type="common">Swimming crab</name>
    <name type="synonym">Neptunus trituberculatus</name>
    <dbReference type="NCBI Taxonomy" id="210409"/>
    <lineage>
        <taxon>Eukaryota</taxon>
        <taxon>Metazoa</taxon>
        <taxon>Ecdysozoa</taxon>
        <taxon>Arthropoda</taxon>
        <taxon>Crustacea</taxon>
        <taxon>Multicrustacea</taxon>
        <taxon>Malacostraca</taxon>
        <taxon>Eumalacostraca</taxon>
        <taxon>Eucarida</taxon>
        <taxon>Decapoda</taxon>
        <taxon>Pleocyemata</taxon>
        <taxon>Brachyura</taxon>
        <taxon>Eubrachyura</taxon>
        <taxon>Portunoidea</taxon>
        <taxon>Portunidae</taxon>
        <taxon>Portuninae</taxon>
        <taxon>Portunus</taxon>
    </lineage>
</organism>
<proteinExistence type="predicted"/>
<comment type="caution">
    <text evidence="1">The sequence shown here is derived from an EMBL/GenBank/DDBJ whole genome shotgun (WGS) entry which is preliminary data.</text>
</comment>
<dbReference type="AlphaFoldDB" id="A0A5B7CUY3"/>
<dbReference type="Proteomes" id="UP000324222">
    <property type="component" value="Unassembled WGS sequence"/>
</dbReference>
<dbReference type="EMBL" id="VSRR010000228">
    <property type="protein sequence ID" value="MPC12651.1"/>
    <property type="molecule type" value="Genomic_DNA"/>
</dbReference>
<protein>
    <submittedName>
        <fullName evidence="1">Uncharacterized protein</fullName>
    </submittedName>
</protein>
<evidence type="ECO:0000313" key="1">
    <source>
        <dbReference type="EMBL" id="MPC12651.1"/>
    </source>
</evidence>
<evidence type="ECO:0000313" key="2">
    <source>
        <dbReference type="Proteomes" id="UP000324222"/>
    </source>
</evidence>
<reference evidence="1 2" key="1">
    <citation type="submission" date="2019-05" db="EMBL/GenBank/DDBJ databases">
        <title>Another draft genome of Portunus trituberculatus and its Hox gene families provides insights of decapod evolution.</title>
        <authorList>
            <person name="Jeong J.-H."/>
            <person name="Song I."/>
            <person name="Kim S."/>
            <person name="Choi T."/>
            <person name="Kim D."/>
            <person name="Ryu S."/>
            <person name="Kim W."/>
        </authorList>
    </citation>
    <scope>NUCLEOTIDE SEQUENCE [LARGE SCALE GENOMIC DNA]</scope>
    <source>
        <tissue evidence="1">Muscle</tissue>
    </source>
</reference>
<name>A0A5B7CUY3_PORTR</name>
<accession>A0A5B7CUY3</accession>
<sequence>MDKVVSVVSGKCPRVGSNPTTYLFETMPFVVTHKMCLGGDMDPNMATTINKIACATYGQ</sequence>
<gene>
    <name evidence="1" type="ORF">E2C01_005355</name>
</gene>
<keyword evidence="2" id="KW-1185">Reference proteome</keyword>